<feature type="repeat" description="TPR" evidence="1">
    <location>
        <begin position="530"/>
        <end position="563"/>
    </location>
</feature>
<dbReference type="PANTHER" id="PTHR12558:SF13">
    <property type="entry name" value="CELL DIVISION CYCLE PROTEIN 27 HOMOLOG"/>
    <property type="match status" value="1"/>
</dbReference>
<dbReference type="OrthoDB" id="9766710at2"/>
<dbReference type="SUPFAM" id="SSF48452">
    <property type="entry name" value="TPR-like"/>
    <property type="match status" value="2"/>
</dbReference>
<feature type="signal peptide" evidence="2">
    <location>
        <begin position="1"/>
        <end position="25"/>
    </location>
</feature>
<dbReference type="PANTHER" id="PTHR12558">
    <property type="entry name" value="CELL DIVISION CYCLE 16,23,27"/>
    <property type="match status" value="1"/>
</dbReference>
<feature type="chain" id="PRO_5019540330" evidence="2">
    <location>
        <begin position="26"/>
        <end position="576"/>
    </location>
</feature>
<comment type="caution">
    <text evidence="3">The sequence shown here is derived from an EMBL/GenBank/DDBJ whole genome shotgun (WGS) entry which is preliminary data.</text>
</comment>
<keyword evidence="4" id="KW-1185">Reference proteome</keyword>
<keyword evidence="1" id="KW-0802">TPR repeat</keyword>
<accession>A0A401JHC7</accession>
<evidence type="ECO:0000256" key="1">
    <source>
        <dbReference type="PROSITE-ProRule" id="PRU00339"/>
    </source>
</evidence>
<sequence length="576" mass="63343">MRPIPHYLAVAGLCLAFGAQSLAYAEQAAPAKATKTAKPKKEIALPKVELTSQLLYEFLVAEIAGQRGDLAVASEAYLDLAKTTRDPRIAERATEVAMYAHQAAAARAAANIWLDTQPDSLNAQKSLAALLVNDGKLNEARPHLEKLIAAEGDNAGAGFMHLDALLARQKDKQAALELVKKLAAPYPNLAEAHFAIAQAAANANRYDEAMNEIKTTAKLKPGWELAALFQFQLAGRENATDGTAFLRDFLKQYPDAKQVRLIYARQLVSQNQYAAARDEFRQLAKEVPGNPELGMAIGLLSLQLNDLDGAESAFKAVLATSPADAGAAQIYLGQVAELRKQYDQAAKWYLSVAPGAHYISAQIRYAGLLAKQGKMAEARTYLHNLKVDGEADKIQLIEAEAQLLRETKDYKGVYELLSHALASRPDSPELLYDHAMAAERVNKLDVLEKDLRHLIQIKPDYAQAYNALGYTLADRTNRLTEAVQLLDHALKLAPNDAFILDSMGWAQYRQGNLDKSLDYLQRAFALRKDPEIAAHLGEVLWAKGNRDEARKLWQTALDGSPQNQALLDVMQKFKKP</sequence>
<dbReference type="Gene3D" id="1.25.40.10">
    <property type="entry name" value="Tetratricopeptide repeat domain"/>
    <property type="match status" value="3"/>
</dbReference>
<organism evidence="3 4">
    <name type="scientific">Sulfuriferula multivorans</name>
    <dbReference type="NCBI Taxonomy" id="1559896"/>
    <lineage>
        <taxon>Bacteria</taxon>
        <taxon>Pseudomonadati</taxon>
        <taxon>Pseudomonadota</taxon>
        <taxon>Betaproteobacteria</taxon>
        <taxon>Nitrosomonadales</taxon>
        <taxon>Sulfuricellaceae</taxon>
        <taxon>Sulfuriferula</taxon>
    </lineage>
</organism>
<dbReference type="AlphaFoldDB" id="A0A401JHC7"/>
<dbReference type="PROSITE" id="PS50005">
    <property type="entry name" value="TPR"/>
    <property type="match status" value="1"/>
</dbReference>
<dbReference type="EMBL" id="BGOW01000039">
    <property type="protein sequence ID" value="GBL47385.1"/>
    <property type="molecule type" value="Genomic_DNA"/>
</dbReference>
<evidence type="ECO:0000256" key="2">
    <source>
        <dbReference type="SAM" id="SignalP"/>
    </source>
</evidence>
<reference evidence="3 4" key="1">
    <citation type="journal article" date="2019" name="Front. Microbiol.">
        <title>Genomes of Neutrophilic Sulfur-Oxidizing Chemolithoautotrophs Representing 9 Proteobacterial Species From 8 Genera.</title>
        <authorList>
            <person name="Watanabe T."/>
            <person name="Kojima H."/>
            <person name="Umezawa K."/>
            <person name="Hori C."/>
            <person name="Takasuka T.E."/>
            <person name="Kato Y."/>
            <person name="Fukui M."/>
        </authorList>
    </citation>
    <scope>NUCLEOTIDE SEQUENCE [LARGE SCALE GENOMIC DNA]</scope>
    <source>
        <strain evidence="3 4">TTN</strain>
    </source>
</reference>
<gene>
    <name evidence="3" type="ORF">SFMTTN_3220</name>
</gene>
<dbReference type="InterPro" id="IPR011990">
    <property type="entry name" value="TPR-like_helical_dom_sf"/>
</dbReference>
<keyword evidence="2" id="KW-0732">Signal</keyword>
<dbReference type="InterPro" id="IPR019734">
    <property type="entry name" value="TPR_rpt"/>
</dbReference>
<dbReference type="Proteomes" id="UP000286806">
    <property type="component" value="Unassembled WGS sequence"/>
</dbReference>
<dbReference type="RefSeq" id="WP_124706142.1">
    <property type="nucleotide sequence ID" value="NZ_BGOW01000039.1"/>
</dbReference>
<dbReference type="Pfam" id="PF13181">
    <property type="entry name" value="TPR_8"/>
    <property type="match status" value="1"/>
</dbReference>
<protein>
    <submittedName>
        <fullName evidence="3">TPR domain protein</fullName>
    </submittedName>
</protein>
<name>A0A401JHC7_9PROT</name>
<evidence type="ECO:0000313" key="4">
    <source>
        <dbReference type="Proteomes" id="UP000286806"/>
    </source>
</evidence>
<proteinExistence type="predicted"/>
<evidence type="ECO:0000313" key="3">
    <source>
        <dbReference type="EMBL" id="GBL47385.1"/>
    </source>
</evidence>
<dbReference type="Pfam" id="PF13432">
    <property type="entry name" value="TPR_16"/>
    <property type="match status" value="3"/>
</dbReference>
<dbReference type="SMART" id="SM00028">
    <property type="entry name" value="TPR"/>
    <property type="match status" value="6"/>
</dbReference>